<keyword evidence="3" id="KW-1185">Reference proteome</keyword>
<evidence type="ECO:0008006" key="4">
    <source>
        <dbReference type="Google" id="ProtNLM"/>
    </source>
</evidence>
<evidence type="ECO:0000313" key="2">
    <source>
        <dbReference type="EMBL" id="SDX29865.1"/>
    </source>
</evidence>
<gene>
    <name evidence="2" type="ORF">SAMN05421504_102951</name>
</gene>
<keyword evidence="1" id="KW-0732">Signal</keyword>
<feature type="chain" id="PRO_5011736613" description="Peptidase inhibitor family I36" evidence="1">
    <location>
        <begin position="34"/>
        <end position="192"/>
    </location>
</feature>
<dbReference type="EMBL" id="FNON01000002">
    <property type="protein sequence ID" value="SDX29865.1"/>
    <property type="molecule type" value="Genomic_DNA"/>
</dbReference>
<proteinExistence type="predicted"/>
<reference evidence="2 3" key="1">
    <citation type="submission" date="2016-10" db="EMBL/GenBank/DDBJ databases">
        <authorList>
            <person name="de Groot N.N."/>
        </authorList>
    </citation>
    <scope>NUCLEOTIDE SEQUENCE [LARGE SCALE GENOMIC DNA]</scope>
    <source>
        <strain evidence="2 3">CPCC 202699</strain>
    </source>
</reference>
<feature type="signal peptide" evidence="1">
    <location>
        <begin position="1"/>
        <end position="33"/>
    </location>
</feature>
<dbReference type="Proteomes" id="UP000199515">
    <property type="component" value="Unassembled WGS sequence"/>
</dbReference>
<dbReference type="AlphaFoldDB" id="A0A1H3AJU1"/>
<accession>A0A1H3AJU1</accession>
<name>A0A1H3AJU1_9PSEU</name>
<evidence type="ECO:0000256" key="1">
    <source>
        <dbReference type="SAM" id="SignalP"/>
    </source>
</evidence>
<evidence type="ECO:0000313" key="3">
    <source>
        <dbReference type="Proteomes" id="UP000199515"/>
    </source>
</evidence>
<organism evidence="2 3">
    <name type="scientific">Amycolatopsis xylanica</name>
    <dbReference type="NCBI Taxonomy" id="589385"/>
    <lineage>
        <taxon>Bacteria</taxon>
        <taxon>Bacillati</taxon>
        <taxon>Actinomycetota</taxon>
        <taxon>Actinomycetes</taxon>
        <taxon>Pseudonocardiales</taxon>
        <taxon>Pseudonocardiaceae</taxon>
        <taxon>Amycolatopsis</taxon>
    </lineage>
</organism>
<protein>
    <recommendedName>
        <fullName evidence="4">Peptidase inhibitor family I36</fullName>
    </recommendedName>
</protein>
<sequence>MGMRMTTSRIAKATLAGVFSLTIAALLPGIADATPDFAAQAQASGLTAAQATELQAKADDYLAKLGGTQIAPNKIDLDGTALISLAVPGEDHPRNLSTAAEPDPCNYYEQVVKDGHFCAYSRPTHLGDSIDMYHCQKYSLPGWSGVGSWINAQSSGTRARFYGKSGNLLYTTPVPNSFDDYNWSPVWTIRPC</sequence>